<dbReference type="CDD" id="cd07724">
    <property type="entry name" value="POD-like_MBL-fold"/>
    <property type="match status" value="1"/>
</dbReference>
<evidence type="ECO:0000259" key="2">
    <source>
        <dbReference type="SMART" id="SM00849"/>
    </source>
</evidence>
<comment type="caution">
    <text evidence="3">The sequence shown here is derived from an EMBL/GenBank/DDBJ whole genome shotgun (WGS) entry which is preliminary data.</text>
</comment>
<dbReference type="STRING" id="64969.SAMN02745127_00895"/>
<evidence type="ECO:0000313" key="4">
    <source>
        <dbReference type="Proteomes" id="UP000191418"/>
    </source>
</evidence>
<dbReference type="SMART" id="SM00849">
    <property type="entry name" value="Lactamase_B"/>
    <property type="match status" value="1"/>
</dbReference>
<dbReference type="SUPFAM" id="SSF56281">
    <property type="entry name" value="Metallo-hydrolase/oxidoreductase"/>
    <property type="match status" value="1"/>
</dbReference>
<dbReference type="PANTHER" id="PTHR43084:SF1">
    <property type="entry name" value="PERSULFIDE DIOXYGENASE ETHE1, MITOCHONDRIAL"/>
    <property type="match status" value="1"/>
</dbReference>
<protein>
    <submittedName>
        <fullName evidence="3">MBL fold metallo-hydrolase</fullName>
    </submittedName>
</protein>
<organism evidence="3 4">
    <name type="scientific">Oceanospirillum multiglobuliferum</name>
    <dbReference type="NCBI Taxonomy" id="64969"/>
    <lineage>
        <taxon>Bacteria</taxon>
        <taxon>Pseudomonadati</taxon>
        <taxon>Pseudomonadota</taxon>
        <taxon>Gammaproteobacteria</taxon>
        <taxon>Oceanospirillales</taxon>
        <taxon>Oceanospirillaceae</taxon>
        <taxon>Oceanospirillum</taxon>
    </lineage>
</organism>
<evidence type="ECO:0000313" key="3">
    <source>
        <dbReference type="EMBL" id="OPX56914.1"/>
    </source>
</evidence>
<proteinExistence type="predicted"/>
<dbReference type="GO" id="GO:0016787">
    <property type="term" value="F:hydrolase activity"/>
    <property type="evidence" value="ECO:0007669"/>
    <property type="project" value="UniProtKB-KW"/>
</dbReference>
<dbReference type="EMBL" id="MTSM01000001">
    <property type="protein sequence ID" value="OPX56914.1"/>
    <property type="molecule type" value="Genomic_DNA"/>
</dbReference>
<dbReference type="OrthoDB" id="9784009at2"/>
<dbReference type="InterPro" id="IPR051682">
    <property type="entry name" value="Mito_Persulfide_Diox"/>
</dbReference>
<accession>A0A1T4MSI1</accession>
<evidence type="ECO:0000256" key="1">
    <source>
        <dbReference type="ARBA" id="ARBA00022723"/>
    </source>
</evidence>
<dbReference type="PANTHER" id="PTHR43084">
    <property type="entry name" value="PERSULFIDE DIOXYGENASE ETHE1"/>
    <property type="match status" value="1"/>
</dbReference>
<feature type="domain" description="Metallo-beta-lactamase" evidence="2">
    <location>
        <begin position="14"/>
        <end position="204"/>
    </location>
</feature>
<dbReference type="GO" id="GO:0050313">
    <property type="term" value="F:sulfur dioxygenase activity"/>
    <property type="evidence" value="ECO:0007669"/>
    <property type="project" value="InterPro"/>
</dbReference>
<keyword evidence="1" id="KW-0479">Metal-binding</keyword>
<dbReference type="InterPro" id="IPR001279">
    <property type="entry name" value="Metallo-B-lactamas"/>
</dbReference>
<dbReference type="Proteomes" id="UP000191418">
    <property type="component" value="Unassembled WGS sequence"/>
</dbReference>
<dbReference type="GO" id="GO:0046872">
    <property type="term" value="F:metal ion binding"/>
    <property type="evidence" value="ECO:0007669"/>
    <property type="project" value="UniProtKB-KW"/>
</dbReference>
<dbReference type="InterPro" id="IPR044528">
    <property type="entry name" value="POD-like_MBL-fold"/>
</dbReference>
<dbReference type="InterPro" id="IPR036866">
    <property type="entry name" value="RibonucZ/Hydroxyglut_hydro"/>
</dbReference>
<keyword evidence="3" id="KW-0378">Hydrolase</keyword>
<sequence>MQPQVKAFFHAPTFTYTYVVSDGVNPACAVIDPVLDFDYKSGTTDTQSAEEVISFIKAQNLSLEWILETHAHADHISAAKYYQAQLGGKVAIGAEIHRVQEVFKGVFNYGDEFKTDGSQFDELLGANRQFKIGELEVNVLHTPGHTPACVSYDIAGHLFVGDTMFMPDVGTARCDFPGGDAEVLYASIQTLLSYPEDTPIYMCHDYPNDREACYLTTVAEQKAHNIHIGNGKSCQEFVAMRTARDASLEMPTLILPSIQINIRAGLIPDAENNGVSYLKLPLNQFK</sequence>
<dbReference type="GO" id="GO:0070813">
    <property type="term" value="P:hydrogen sulfide metabolic process"/>
    <property type="evidence" value="ECO:0007669"/>
    <property type="project" value="TreeGrafter"/>
</dbReference>
<reference evidence="3 4" key="1">
    <citation type="submission" date="2017-01" db="EMBL/GenBank/DDBJ databases">
        <title>Genome Sequencing of a Marine Spirillum, Oceanospirillum multiglobuliferum ATCC 33336, from Japan.</title>
        <authorList>
            <person name="Carney J.G."/>
            <person name="Trachtenberg A.M."/>
            <person name="Rheaume B.A."/>
            <person name="Linnane J.D."/>
            <person name="Pitts N.L."/>
            <person name="Mykles D.L."/>
            <person name="Maclea K.S."/>
        </authorList>
    </citation>
    <scope>NUCLEOTIDE SEQUENCE [LARGE SCALE GENOMIC DNA]</scope>
    <source>
        <strain evidence="3 4">ATCC 33336</strain>
    </source>
</reference>
<dbReference type="RefSeq" id="WP_078744494.1">
    <property type="nucleotide sequence ID" value="NZ_FUXG01000004.1"/>
</dbReference>
<dbReference type="GO" id="GO:0006749">
    <property type="term" value="P:glutathione metabolic process"/>
    <property type="evidence" value="ECO:0007669"/>
    <property type="project" value="InterPro"/>
</dbReference>
<gene>
    <name evidence="3" type="ORF">BTE48_00305</name>
</gene>
<name>A0A1T4MSI1_9GAMM</name>
<dbReference type="Gene3D" id="3.60.15.10">
    <property type="entry name" value="Ribonuclease Z/Hydroxyacylglutathione hydrolase-like"/>
    <property type="match status" value="1"/>
</dbReference>
<keyword evidence="4" id="KW-1185">Reference proteome</keyword>
<dbReference type="Pfam" id="PF00753">
    <property type="entry name" value="Lactamase_B"/>
    <property type="match status" value="1"/>
</dbReference>
<dbReference type="AlphaFoldDB" id="A0A1T4MSI1"/>